<dbReference type="Proteomes" id="UP000326061">
    <property type="component" value="Chromosome"/>
</dbReference>
<comment type="similarity">
    <text evidence="1">Belongs to the NAD(P)-dependent epimerase/dehydratase family. SDR39U1 subfamily.</text>
</comment>
<proteinExistence type="inferred from homology"/>
<dbReference type="Gene3D" id="3.40.50.720">
    <property type="entry name" value="NAD(P)-binding Rossmann-like Domain"/>
    <property type="match status" value="1"/>
</dbReference>
<dbReference type="SUPFAM" id="SSF51735">
    <property type="entry name" value="NAD(P)-binding Rossmann-fold domains"/>
    <property type="match status" value="1"/>
</dbReference>
<feature type="domain" description="NAD-dependent epimerase/dehydratase" evidence="2">
    <location>
        <begin position="9"/>
        <end position="208"/>
    </location>
</feature>
<reference evidence="5" key="1">
    <citation type="submission" date="2019-06" db="EMBL/GenBank/DDBJ databases">
        <title>Sulfurimonas gotlandica sp. nov., a chemoautotrophic and psychrotolerant epsilonproteobacterium isolated from a pelagic redoxcline, and an emended description of the genus Sulfurimonas.</title>
        <authorList>
            <person name="Wang S."/>
            <person name="Jiang L."/>
            <person name="Shao Z."/>
        </authorList>
    </citation>
    <scope>NUCLEOTIDE SEQUENCE [LARGE SCALE GENOMIC DNA]</scope>
    <source>
        <strain evidence="5">1-1N</strain>
    </source>
</reference>
<dbReference type="NCBIfam" id="TIGR01777">
    <property type="entry name" value="yfcH"/>
    <property type="match status" value="1"/>
</dbReference>
<dbReference type="InterPro" id="IPR010099">
    <property type="entry name" value="SDR39U1"/>
</dbReference>
<protein>
    <submittedName>
        <fullName evidence="4">TIGR01777 family protein</fullName>
    </submittedName>
</protein>
<dbReference type="EMBL" id="CP041166">
    <property type="protein sequence ID" value="QFR43961.1"/>
    <property type="molecule type" value="Genomic_DNA"/>
</dbReference>
<dbReference type="AlphaFoldDB" id="A0AAJ4A4R8"/>
<dbReference type="PANTHER" id="PTHR11092:SF0">
    <property type="entry name" value="EPIMERASE FAMILY PROTEIN SDR39U1"/>
    <property type="match status" value="1"/>
</dbReference>
<dbReference type="PANTHER" id="PTHR11092">
    <property type="entry name" value="SUGAR NUCLEOTIDE EPIMERASE RELATED"/>
    <property type="match status" value="1"/>
</dbReference>
<evidence type="ECO:0000259" key="2">
    <source>
        <dbReference type="Pfam" id="PF01370"/>
    </source>
</evidence>
<dbReference type="RefSeq" id="WP_152300021.1">
    <property type="nucleotide sequence ID" value="NZ_CP041166.1"/>
</dbReference>
<dbReference type="KEGG" id="suln:FJR47_08545"/>
<dbReference type="Pfam" id="PF08338">
    <property type="entry name" value="DUF1731"/>
    <property type="match status" value="1"/>
</dbReference>
<name>A0AAJ4A4R8_9BACT</name>
<dbReference type="InterPro" id="IPR013549">
    <property type="entry name" value="DUF1731"/>
</dbReference>
<keyword evidence="5" id="KW-1185">Reference proteome</keyword>
<feature type="domain" description="DUF1731" evidence="3">
    <location>
        <begin position="242"/>
        <end position="288"/>
    </location>
</feature>
<evidence type="ECO:0000313" key="4">
    <source>
        <dbReference type="EMBL" id="QFR43961.1"/>
    </source>
</evidence>
<evidence type="ECO:0000313" key="5">
    <source>
        <dbReference type="Proteomes" id="UP000326061"/>
    </source>
</evidence>
<dbReference type="Pfam" id="PF01370">
    <property type="entry name" value="Epimerase"/>
    <property type="match status" value="1"/>
</dbReference>
<gene>
    <name evidence="4" type="ORF">FJR47_08545</name>
</gene>
<dbReference type="InterPro" id="IPR036291">
    <property type="entry name" value="NAD(P)-bd_dom_sf"/>
</dbReference>
<evidence type="ECO:0000256" key="1">
    <source>
        <dbReference type="ARBA" id="ARBA00009353"/>
    </source>
</evidence>
<accession>A0AAJ4A4R8</accession>
<sequence>MSIGNKLKIVICGKSGLVGSKLEELFNANHNELIGLKVRENTSVESIAQQLESSDIIINLSGTTILARWSDNYKKKLYSSRIDTTKKLVDAMEICKEKPKLFLSASAVGIYASNVSHDDNSKNFADDFLSLLCQDWEAEALRAEDFGVRVAIMRFGVIYAKEGGAMQKMLPPFKMGVGGRLGSGEQMVSWIHIDDLLRAIEFIMKTPEIRGSLNFTTPYPLSNNEQTKILGKVLNRPSFFCVPAFLVKLIFGEGAHVVLDSKEAYPTKLLEHGFKFHYEKFEDALKSIV</sequence>
<evidence type="ECO:0000259" key="3">
    <source>
        <dbReference type="Pfam" id="PF08338"/>
    </source>
</evidence>
<dbReference type="InterPro" id="IPR001509">
    <property type="entry name" value="Epimerase_deHydtase"/>
</dbReference>
<organism evidence="4 5">
    <name type="scientific">Sulfurimonas xiamenensis</name>
    <dbReference type="NCBI Taxonomy" id="2590021"/>
    <lineage>
        <taxon>Bacteria</taxon>
        <taxon>Pseudomonadati</taxon>
        <taxon>Campylobacterota</taxon>
        <taxon>Epsilonproteobacteria</taxon>
        <taxon>Campylobacterales</taxon>
        <taxon>Sulfurimonadaceae</taxon>
        <taxon>Sulfurimonas</taxon>
    </lineage>
</organism>